<accession>A0A1Y1QFA2</accession>
<organism evidence="1 2">
    <name type="scientific">Thiothrix lacustris</name>
    <dbReference type="NCBI Taxonomy" id="525917"/>
    <lineage>
        <taxon>Bacteria</taxon>
        <taxon>Pseudomonadati</taxon>
        <taxon>Pseudomonadota</taxon>
        <taxon>Gammaproteobacteria</taxon>
        <taxon>Thiotrichales</taxon>
        <taxon>Thiotrichaceae</taxon>
        <taxon>Thiothrix</taxon>
    </lineage>
</organism>
<evidence type="ECO:0000313" key="2">
    <source>
        <dbReference type="Proteomes" id="UP000192491"/>
    </source>
</evidence>
<evidence type="ECO:0000313" key="1">
    <source>
        <dbReference type="EMBL" id="OQX03954.1"/>
    </source>
</evidence>
<dbReference type="Proteomes" id="UP000192491">
    <property type="component" value="Unassembled WGS sequence"/>
</dbReference>
<proteinExistence type="predicted"/>
<sequence>MKVEGGAPLSLAAVGGSAGNVQQIGGISEQLDCSADQYDLQTELAKANSAIERIYCCDDAYSGYRTGRVVFPYLYLETDRFVFSITVKAIGGAECYQQP</sequence>
<gene>
    <name evidence="1" type="ORF">BWK73_37765</name>
</gene>
<comment type="caution">
    <text evidence="1">The sequence shown here is derived from an EMBL/GenBank/DDBJ whole genome shotgun (WGS) entry which is preliminary data.</text>
</comment>
<dbReference type="EMBL" id="MTEJ01000368">
    <property type="protein sequence ID" value="OQX03954.1"/>
    <property type="molecule type" value="Genomic_DNA"/>
</dbReference>
<protein>
    <submittedName>
        <fullName evidence="1">Uncharacterized protein</fullName>
    </submittedName>
</protein>
<name>A0A1Y1QFA2_9GAMM</name>
<dbReference type="AlphaFoldDB" id="A0A1Y1QFA2"/>
<reference evidence="1 2" key="1">
    <citation type="submission" date="2017-01" db="EMBL/GenBank/DDBJ databases">
        <title>Novel large sulfur bacteria in the metagenomes of groundwater-fed chemosynthetic microbial mats in the Lake Huron basin.</title>
        <authorList>
            <person name="Sharrar A.M."/>
            <person name="Flood B.E."/>
            <person name="Bailey J.V."/>
            <person name="Jones D.S."/>
            <person name="Biddanda B."/>
            <person name="Ruberg S.A."/>
            <person name="Marcus D.N."/>
            <person name="Dick G.J."/>
        </authorList>
    </citation>
    <scope>NUCLEOTIDE SEQUENCE [LARGE SCALE GENOMIC DNA]</scope>
    <source>
        <strain evidence="1">A8</strain>
    </source>
</reference>